<comment type="similarity">
    <text evidence="2">Belongs to the MnmG family.</text>
</comment>
<dbReference type="SUPFAM" id="SSF51905">
    <property type="entry name" value="FAD/NAD(P)-binding domain"/>
    <property type="match status" value="1"/>
</dbReference>
<name>A0ABD3RP75_9LAMI</name>
<evidence type="ECO:0000256" key="5">
    <source>
        <dbReference type="ARBA" id="ARBA00022694"/>
    </source>
</evidence>
<dbReference type="PROSITE" id="PS01280">
    <property type="entry name" value="GIDA_1"/>
    <property type="match status" value="1"/>
</dbReference>
<feature type="domain" description="tRNA uridine 5-carboxymethylaminomethyl modification enzyme C-terminal subdomain" evidence="9">
    <location>
        <begin position="620"/>
        <end position="691"/>
    </location>
</feature>
<dbReference type="Gene3D" id="1.10.10.1800">
    <property type="entry name" value="tRNA uridine 5-carboxymethylaminomethyl modification enzyme MnmG/GidA"/>
    <property type="match status" value="1"/>
</dbReference>
<keyword evidence="3" id="KW-0963">Cytoplasm</keyword>
<feature type="compositionally biased region" description="Basic and acidic residues" evidence="8">
    <location>
        <begin position="699"/>
        <end position="714"/>
    </location>
</feature>
<evidence type="ECO:0000256" key="4">
    <source>
        <dbReference type="ARBA" id="ARBA00022630"/>
    </source>
</evidence>
<dbReference type="Gene3D" id="1.10.150.570">
    <property type="entry name" value="GidA associated domain, C-terminal subdomain"/>
    <property type="match status" value="1"/>
</dbReference>
<dbReference type="PRINTS" id="PR00411">
    <property type="entry name" value="PNDRDTASEI"/>
</dbReference>
<dbReference type="InterPro" id="IPR049312">
    <property type="entry name" value="GIDA_C_N"/>
</dbReference>
<proteinExistence type="inferred from homology"/>
<dbReference type="InterPro" id="IPR047001">
    <property type="entry name" value="MnmG_C_subdom"/>
</dbReference>
<keyword evidence="6" id="KW-0274">FAD</keyword>
<dbReference type="EMBL" id="JBJXBP010000008">
    <property type="protein sequence ID" value="KAL3814767.1"/>
    <property type="molecule type" value="Genomic_DNA"/>
</dbReference>
<evidence type="ECO:0000256" key="6">
    <source>
        <dbReference type="ARBA" id="ARBA00022827"/>
    </source>
</evidence>
<evidence type="ECO:0000256" key="8">
    <source>
        <dbReference type="SAM" id="MobiDB-lite"/>
    </source>
</evidence>
<evidence type="ECO:0000259" key="9">
    <source>
        <dbReference type="SMART" id="SM01228"/>
    </source>
</evidence>
<dbReference type="Proteomes" id="UP001634393">
    <property type="component" value="Unassembled WGS sequence"/>
</dbReference>
<dbReference type="SMART" id="SM01228">
    <property type="entry name" value="GIDA_assoc_3"/>
    <property type="match status" value="1"/>
</dbReference>
<dbReference type="GO" id="GO:0070899">
    <property type="term" value="P:mitochondrial tRNA wobble uridine modification"/>
    <property type="evidence" value="ECO:0007669"/>
    <property type="project" value="UniProtKB-ARBA"/>
</dbReference>
<comment type="cofactor">
    <cofactor evidence="1">
        <name>FAD</name>
        <dbReference type="ChEBI" id="CHEBI:57692"/>
    </cofactor>
</comment>
<keyword evidence="5" id="KW-0819">tRNA processing</keyword>
<dbReference type="PANTHER" id="PTHR11806:SF0">
    <property type="entry name" value="PROTEIN MTO1 HOMOLOG, MITOCHONDRIAL"/>
    <property type="match status" value="1"/>
</dbReference>
<dbReference type="FunFam" id="3.50.50.60:FF:000119">
    <property type="entry name" value="tRNA uridine 5-carboxymethylaminomethyl modification enzyme MnmG"/>
    <property type="match status" value="1"/>
</dbReference>
<dbReference type="FunFam" id="3.50.50.60:FF:000094">
    <property type="entry name" value="tRNA uridine 5-carboxymethylaminomethyl modification enzyme MnmG"/>
    <property type="match status" value="1"/>
</dbReference>
<dbReference type="AlphaFoldDB" id="A0ABD3RP75"/>
<dbReference type="InterPro" id="IPR004416">
    <property type="entry name" value="MnmG"/>
</dbReference>
<dbReference type="InterPro" id="IPR020595">
    <property type="entry name" value="MnmG-rel_CS"/>
</dbReference>
<dbReference type="Pfam" id="PF21680">
    <property type="entry name" value="GIDA_C_1st"/>
    <property type="match status" value="1"/>
</dbReference>
<dbReference type="InterPro" id="IPR002218">
    <property type="entry name" value="MnmG-rel"/>
</dbReference>
<evidence type="ECO:0000256" key="2">
    <source>
        <dbReference type="ARBA" id="ARBA00007653"/>
    </source>
</evidence>
<keyword evidence="7" id="KW-0520">NAD</keyword>
<gene>
    <name evidence="10" type="ORF">ACJIZ3_016035</name>
</gene>
<dbReference type="Gene3D" id="3.50.50.60">
    <property type="entry name" value="FAD/NAD(P)-binding domain"/>
    <property type="match status" value="2"/>
</dbReference>
<accession>A0ABD3RP75</accession>
<evidence type="ECO:0000313" key="11">
    <source>
        <dbReference type="Proteomes" id="UP001634393"/>
    </source>
</evidence>
<dbReference type="InterPro" id="IPR040131">
    <property type="entry name" value="MnmG_N"/>
</dbReference>
<evidence type="ECO:0000256" key="3">
    <source>
        <dbReference type="ARBA" id="ARBA00022490"/>
    </source>
</evidence>
<dbReference type="Pfam" id="PF01134">
    <property type="entry name" value="GIDA"/>
    <property type="match status" value="1"/>
</dbReference>
<keyword evidence="11" id="KW-1185">Reference proteome</keyword>
<dbReference type="InterPro" id="IPR044920">
    <property type="entry name" value="MnmG_C_subdom_sf"/>
</dbReference>
<dbReference type="NCBIfam" id="TIGR00136">
    <property type="entry name" value="mnmG_gidA"/>
    <property type="match status" value="1"/>
</dbReference>
<dbReference type="Pfam" id="PF13932">
    <property type="entry name" value="SAM_GIDA_C"/>
    <property type="match status" value="1"/>
</dbReference>
<organism evidence="10 11">
    <name type="scientific">Penstemon smallii</name>
    <dbReference type="NCBI Taxonomy" id="265156"/>
    <lineage>
        <taxon>Eukaryota</taxon>
        <taxon>Viridiplantae</taxon>
        <taxon>Streptophyta</taxon>
        <taxon>Embryophyta</taxon>
        <taxon>Tracheophyta</taxon>
        <taxon>Spermatophyta</taxon>
        <taxon>Magnoliopsida</taxon>
        <taxon>eudicotyledons</taxon>
        <taxon>Gunneridae</taxon>
        <taxon>Pentapetalae</taxon>
        <taxon>asterids</taxon>
        <taxon>lamiids</taxon>
        <taxon>Lamiales</taxon>
        <taxon>Plantaginaceae</taxon>
        <taxon>Cheloneae</taxon>
        <taxon>Penstemon</taxon>
    </lineage>
</organism>
<comment type="caution">
    <text evidence="10">The sequence shown here is derived from an EMBL/GenBank/DDBJ whole genome shotgun (WGS) entry which is preliminary data.</text>
</comment>
<evidence type="ECO:0000313" key="10">
    <source>
        <dbReference type="EMBL" id="KAL3814767.1"/>
    </source>
</evidence>
<evidence type="ECO:0000256" key="7">
    <source>
        <dbReference type="ARBA" id="ARBA00023027"/>
    </source>
</evidence>
<dbReference type="HAMAP" id="MF_00129">
    <property type="entry name" value="MnmG_GidA"/>
    <property type="match status" value="1"/>
</dbReference>
<dbReference type="GO" id="GO:0005739">
    <property type="term" value="C:mitochondrion"/>
    <property type="evidence" value="ECO:0007669"/>
    <property type="project" value="GOC"/>
</dbReference>
<keyword evidence="4" id="KW-0285">Flavoprotein</keyword>
<dbReference type="PANTHER" id="PTHR11806">
    <property type="entry name" value="GLUCOSE INHIBITED DIVISION PROTEIN A"/>
    <property type="match status" value="1"/>
</dbReference>
<reference evidence="10 11" key="1">
    <citation type="submission" date="2024-12" db="EMBL/GenBank/DDBJ databases">
        <title>The unique morphological basis and parallel evolutionary history of personate flowers in Penstemon.</title>
        <authorList>
            <person name="Depatie T.H."/>
            <person name="Wessinger C.A."/>
        </authorList>
    </citation>
    <scope>NUCLEOTIDE SEQUENCE [LARGE SCALE GENOMIC DNA]</scope>
    <source>
        <strain evidence="10">WTNN_2</strain>
        <tissue evidence="10">Leaf</tissue>
    </source>
</reference>
<feature type="region of interest" description="Disordered" evidence="8">
    <location>
        <begin position="699"/>
        <end position="729"/>
    </location>
</feature>
<dbReference type="FunFam" id="1.10.10.1800:FF:000001">
    <property type="entry name" value="tRNA uridine 5-carboxymethylaminomethyl modification enzyme MnmG"/>
    <property type="match status" value="1"/>
</dbReference>
<dbReference type="FunFam" id="1.10.150.570:FF:000001">
    <property type="entry name" value="tRNA uridine 5-carboxymethylaminomethyl modification enzyme MnmG"/>
    <property type="match status" value="1"/>
</dbReference>
<sequence length="729" mass="81903">MATTLSIRLTRFASQFPLFSSHFISKQLPRPQLLFKCRFHLPFHFSGAFFGPIPRRRHFCVSASTSISQDWTNDGDTSEERYDVIVVGGGHAGCEAALASARLGAKTLLLTLNIDRIAWQPCNPAVGGPAKSQLVHEVDALGGEIGKIADSCYLQKRVLNVSRGPAVRALRAQTDKREYAMEMKKIVESTPNLSIREAMVTDILVGKNDNVEGVRTFFGMNFYAPSVVLTTGTFMSGKIWVGRTSMPAGRAGESASHGLTENLQQFGFETDRLKTGTPPRVDSRTVNFSGLEPQHGDEEISWFSFDPSYHVEREQMCCYLTRTTKKTHQLIKENLHETPTYGGWVEAKGPRYCPSIEDKIVRFQDKESHQIFLEPEGRSVPELYVQGFSTGLPERLQLPLLRTLPGLENCSMLRPAYAVEYDYLPAHQCFRSLMTKKIEGLFFSGQINGTTGYEEAAAQGIVSGINAARHSGGKSLIVLERESSFTGTLIDDLVTKDLREPYRMLTSRSEHRLLLRSDNADSRLTPLGREIGLIDDQRWKIYQEKQVRISEEKERLKTTRVSGGDLAAEVSEVSGQPVNDSSTLERLLKKPHVHYKVFDKHGYGNDVLSRVDKECVEIDIKYEGFITRQQIQLQQMVHKQHRRLPDDLDYYAMTTLSHESREKLSKVRPQTIGQASRVGGVNPADITALLIILESNRRKAQEQRPHQTLEDNKSQTEASKVPIEESITA</sequence>
<dbReference type="InterPro" id="IPR026904">
    <property type="entry name" value="MnmG_C"/>
</dbReference>
<dbReference type="InterPro" id="IPR036188">
    <property type="entry name" value="FAD/NAD-bd_sf"/>
</dbReference>
<protein>
    <recommendedName>
        <fullName evidence="9">tRNA uridine 5-carboxymethylaminomethyl modification enzyme C-terminal subdomain domain-containing protein</fullName>
    </recommendedName>
</protein>
<evidence type="ECO:0000256" key="1">
    <source>
        <dbReference type="ARBA" id="ARBA00001974"/>
    </source>
</evidence>